<protein>
    <submittedName>
        <fullName evidence="2">Uncharacterized protein</fullName>
    </submittedName>
</protein>
<accession>A0A067BWB4</accession>
<dbReference type="EMBL" id="KK583385">
    <property type="protein sequence ID" value="KDO18897.1"/>
    <property type="molecule type" value="Genomic_DNA"/>
</dbReference>
<dbReference type="AlphaFoldDB" id="A0A067BWB4"/>
<dbReference type="OMA" id="HMEQFLH"/>
<dbReference type="RefSeq" id="XP_012210390.1">
    <property type="nucleotide sequence ID" value="XM_012355000.1"/>
</dbReference>
<dbReference type="KEGG" id="spar:SPRG_15820"/>
<evidence type="ECO:0000313" key="2">
    <source>
        <dbReference type="EMBL" id="KDO18897.1"/>
    </source>
</evidence>
<dbReference type="OrthoDB" id="167865at2759"/>
<dbReference type="GeneID" id="24137506"/>
<organism evidence="2 3">
    <name type="scientific">Saprolegnia parasitica (strain CBS 223.65)</name>
    <dbReference type="NCBI Taxonomy" id="695850"/>
    <lineage>
        <taxon>Eukaryota</taxon>
        <taxon>Sar</taxon>
        <taxon>Stramenopiles</taxon>
        <taxon>Oomycota</taxon>
        <taxon>Saprolegniomycetes</taxon>
        <taxon>Saprolegniales</taxon>
        <taxon>Saprolegniaceae</taxon>
        <taxon>Saprolegnia</taxon>
    </lineage>
</organism>
<feature type="region of interest" description="Disordered" evidence="1">
    <location>
        <begin position="261"/>
        <end position="281"/>
    </location>
</feature>
<sequence length="472" mass="52805">MAVASTYSGWVNELEAFKPTTSDEDDDDDDEARVEAIAAEYARPRRGHSSQLDEIKQEMKLLNWHKLANEAALKAALIKTKKLKREDLRVAAIVDADERHERRQQIEEEENMKPLEVTAEFIRQYEADERREEMRLENKVARHINCLRKLKGMLAEREELRARHLRYRDGRAALERKLAGGGNQEEDQLRDLSRGRITPRALALSGSDDVSSKALSSLDKLVELERRIACLEHDDDDRPSSAISVLPSSKPALKFAKTSTGRPTAYTVPSKAKTTKKKPQTFLTAKKKAAATTRKVNHVKANMRATPKAMPKTKNPHMEQFLHLKKSFESKKAALAKPTPPPVVKRLPRKKTSSVAPVSAHRPTPPANDRLLPLIHTRTTTVSKPRPKPSVTELPKLQPGNGLQFELGIQGLPFACNNNNYTMPTTTTTMLMDTCACPDCHCDPCLCRVLAHTCGCPVCRCNPCLCPDHVDG</sequence>
<gene>
    <name evidence="2" type="ORF">SPRG_15820</name>
</gene>
<dbReference type="VEuPathDB" id="FungiDB:SPRG_15820"/>
<evidence type="ECO:0000313" key="3">
    <source>
        <dbReference type="Proteomes" id="UP000030745"/>
    </source>
</evidence>
<reference evidence="2 3" key="1">
    <citation type="journal article" date="2013" name="PLoS Genet.">
        <title>Distinctive expansion of potential virulence genes in the genome of the oomycete fish pathogen Saprolegnia parasitica.</title>
        <authorList>
            <person name="Jiang R.H."/>
            <person name="de Bruijn I."/>
            <person name="Haas B.J."/>
            <person name="Belmonte R."/>
            <person name="Lobach L."/>
            <person name="Christie J."/>
            <person name="van den Ackerveken G."/>
            <person name="Bottin A."/>
            <person name="Bulone V."/>
            <person name="Diaz-Moreno S.M."/>
            <person name="Dumas B."/>
            <person name="Fan L."/>
            <person name="Gaulin E."/>
            <person name="Govers F."/>
            <person name="Grenville-Briggs L.J."/>
            <person name="Horner N.R."/>
            <person name="Levin J.Z."/>
            <person name="Mammella M."/>
            <person name="Meijer H.J."/>
            <person name="Morris P."/>
            <person name="Nusbaum C."/>
            <person name="Oome S."/>
            <person name="Phillips A.J."/>
            <person name="van Rooyen D."/>
            <person name="Rzeszutek E."/>
            <person name="Saraiva M."/>
            <person name="Secombes C.J."/>
            <person name="Seidl M.F."/>
            <person name="Snel B."/>
            <person name="Stassen J.H."/>
            <person name="Sykes S."/>
            <person name="Tripathy S."/>
            <person name="van den Berg H."/>
            <person name="Vega-Arreguin J.C."/>
            <person name="Wawra S."/>
            <person name="Young S.K."/>
            <person name="Zeng Q."/>
            <person name="Dieguez-Uribeondo J."/>
            <person name="Russ C."/>
            <person name="Tyler B.M."/>
            <person name="van West P."/>
        </authorList>
    </citation>
    <scope>NUCLEOTIDE SEQUENCE [LARGE SCALE GENOMIC DNA]</scope>
    <source>
        <strain evidence="2 3">CBS 223.65</strain>
    </source>
</reference>
<proteinExistence type="predicted"/>
<keyword evidence="3" id="KW-1185">Reference proteome</keyword>
<feature type="region of interest" description="Disordered" evidence="1">
    <location>
        <begin position="332"/>
        <end position="371"/>
    </location>
</feature>
<evidence type="ECO:0000256" key="1">
    <source>
        <dbReference type="SAM" id="MobiDB-lite"/>
    </source>
</evidence>
<name>A0A067BWB4_SAPPC</name>
<dbReference type="Proteomes" id="UP000030745">
    <property type="component" value="Unassembled WGS sequence"/>
</dbReference>